<evidence type="ECO:0000256" key="1">
    <source>
        <dbReference type="ARBA" id="ARBA00007623"/>
    </source>
</evidence>
<dbReference type="InterPro" id="IPR036213">
    <property type="entry name" value="Calpain_III_sf"/>
</dbReference>
<dbReference type="GO" id="GO:0005509">
    <property type="term" value="F:calcium ion binding"/>
    <property type="evidence" value="ECO:0007669"/>
    <property type="project" value="InterPro"/>
</dbReference>
<dbReference type="InterPro" id="IPR022683">
    <property type="entry name" value="Calpain_III"/>
</dbReference>
<feature type="domain" description="Calpain catalytic" evidence="7">
    <location>
        <begin position="20"/>
        <end position="318"/>
    </location>
</feature>
<sequence length="669" mass="76359">MSRTGVTYRDVKRNHNSSRLYEDPEFPAVDSSINYSGRNSGRFAWKRPKELCQDPKLFVGGASRFDVQGQLGNSWFVAGLAALGQVASLVNRVCPDDQDFDRNYCGAFYFKFWQYGKWVEVVVDDRLPTLDGKLVFAHSSEKNEFWSALLEKAYAKLHGSYEALKGGDTIEAMEDFTGGVCELHKLKDPPENLSVLMLQGNQRASLMACSIDANRATEKEAKLPNGLIMGHAYIITAVKKVTLRLHGSSQRVVLVRILDPVDKSEWSGRWSDRSREWSSVSESERRDMGLTFDADGEFWMEYSDFIREYSRLEMCHLGPGITSSRKEWVTNEIEGSWRRKITAGGSLNFINTFHLNPQIEVRLTEEDDEDEDDPAAKGCTLVIGLMQKNRRKQKEMGIENLTIGFSIYEYKDDRTTLLDKSFFQNNSLKVRSDSFLNTREMTGRFKLPRGRYCIIPSTFEPNKEGEFLIRIFTIKTSSSTTADEQTELVTTELEKPRSDDAVTARLHETFEKIAGADGELDVYELRDVLIAAYKNEFEGSEFSTDTCRAILAAVDVDVSGKLGFDEFKEVWSNLRQWKGVFKKYDQDNSGNFNSYELRRALSKIGFRVSNQLFRTLVLRYSNIEGVITFDDFLACVVKLKHLMECNFQLAMRRGDAYSLDEFLTVGMYS</sequence>
<dbReference type="InterPro" id="IPR022682">
    <property type="entry name" value="Calpain_domain_III"/>
</dbReference>
<dbReference type="InterPro" id="IPR038765">
    <property type="entry name" value="Papain-like_cys_pep_sf"/>
</dbReference>
<reference evidence="9" key="1">
    <citation type="submission" date="2022-11" db="UniProtKB">
        <authorList>
            <consortium name="EnsemblMetazoa"/>
        </authorList>
    </citation>
    <scope>IDENTIFICATION</scope>
</reference>
<dbReference type="GO" id="GO:0006508">
    <property type="term" value="P:proteolysis"/>
    <property type="evidence" value="ECO:0007669"/>
    <property type="project" value="UniProtKB-KW"/>
</dbReference>
<feature type="domain" description="EF-hand" evidence="8">
    <location>
        <begin position="572"/>
        <end position="607"/>
    </location>
</feature>
<dbReference type="FunFam" id="3.90.70.10:FF:000001">
    <property type="entry name" value="Calpain-1 catalytic subunit"/>
    <property type="match status" value="1"/>
</dbReference>
<dbReference type="CDD" id="cd00044">
    <property type="entry name" value="CysPc"/>
    <property type="match status" value="1"/>
</dbReference>
<dbReference type="Pfam" id="PF00648">
    <property type="entry name" value="Peptidase_C2"/>
    <property type="match status" value="1"/>
</dbReference>
<dbReference type="PANTHER" id="PTHR10183">
    <property type="entry name" value="CALPAIN"/>
    <property type="match status" value="1"/>
</dbReference>
<dbReference type="PRINTS" id="PR00704">
    <property type="entry name" value="CALPAIN"/>
</dbReference>
<dbReference type="Pfam" id="PF13833">
    <property type="entry name" value="EF-hand_8"/>
    <property type="match status" value="1"/>
</dbReference>
<comment type="caution">
    <text evidence="6">Lacks conserved residue(s) required for the propagation of feature annotation.</text>
</comment>
<dbReference type="PROSITE" id="PS50222">
    <property type="entry name" value="EF_HAND_2"/>
    <property type="match status" value="1"/>
</dbReference>
<dbReference type="InterPro" id="IPR033883">
    <property type="entry name" value="C2_III"/>
</dbReference>
<evidence type="ECO:0000256" key="4">
    <source>
        <dbReference type="ARBA" id="ARBA00022807"/>
    </source>
</evidence>
<name>A0A914BCP8_PATMI</name>
<dbReference type="Gene3D" id="1.10.238.10">
    <property type="entry name" value="EF-hand"/>
    <property type="match status" value="1"/>
</dbReference>
<dbReference type="Proteomes" id="UP000887568">
    <property type="component" value="Unplaced"/>
</dbReference>
<dbReference type="SMART" id="SM00054">
    <property type="entry name" value="EFh"/>
    <property type="match status" value="2"/>
</dbReference>
<evidence type="ECO:0000256" key="5">
    <source>
        <dbReference type="PIRSR" id="PIRSR622684-1"/>
    </source>
</evidence>
<dbReference type="Gene3D" id="3.90.70.10">
    <property type="entry name" value="Cysteine proteinases"/>
    <property type="match status" value="1"/>
</dbReference>
<dbReference type="Gene3D" id="2.60.120.380">
    <property type="match status" value="1"/>
</dbReference>
<dbReference type="OMA" id="QTTHAQN"/>
<keyword evidence="2" id="KW-0645">Protease</keyword>
<dbReference type="SMART" id="SM00720">
    <property type="entry name" value="calpain_III"/>
    <property type="match status" value="1"/>
</dbReference>
<evidence type="ECO:0000259" key="8">
    <source>
        <dbReference type="PROSITE" id="PS50222"/>
    </source>
</evidence>
<keyword evidence="3" id="KW-0378">Hydrolase</keyword>
<dbReference type="SUPFAM" id="SSF47473">
    <property type="entry name" value="EF-hand"/>
    <property type="match status" value="1"/>
</dbReference>
<dbReference type="InterPro" id="IPR011992">
    <property type="entry name" value="EF-hand-dom_pair"/>
</dbReference>
<dbReference type="FunFam" id="2.60.120.380:FF:000002">
    <property type="entry name" value="calpain-3 isoform X1"/>
    <property type="match status" value="1"/>
</dbReference>
<dbReference type="SUPFAM" id="SSF49758">
    <property type="entry name" value="Calpain large subunit, middle domain (domain III)"/>
    <property type="match status" value="1"/>
</dbReference>
<accession>A0A914BCP8</accession>
<evidence type="ECO:0000256" key="6">
    <source>
        <dbReference type="PROSITE-ProRule" id="PRU00239"/>
    </source>
</evidence>
<evidence type="ECO:0000313" key="10">
    <source>
        <dbReference type="Proteomes" id="UP000887568"/>
    </source>
</evidence>
<dbReference type="GO" id="GO:0005737">
    <property type="term" value="C:cytoplasm"/>
    <property type="evidence" value="ECO:0007669"/>
    <property type="project" value="UniProtKB-ARBA"/>
</dbReference>
<dbReference type="AlphaFoldDB" id="A0A914BCP8"/>
<dbReference type="GO" id="GO:0004198">
    <property type="term" value="F:calcium-dependent cysteine-type endopeptidase activity"/>
    <property type="evidence" value="ECO:0007669"/>
    <property type="project" value="InterPro"/>
</dbReference>
<dbReference type="InterPro" id="IPR001300">
    <property type="entry name" value="Peptidase_C2_calpain_cat"/>
</dbReference>
<evidence type="ECO:0000259" key="7">
    <source>
        <dbReference type="PROSITE" id="PS50203"/>
    </source>
</evidence>
<dbReference type="InterPro" id="IPR022684">
    <property type="entry name" value="Calpain_cysteine_protease"/>
</dbReference>
<keyword evidence="4" id="KW-0788">Thiol protease</keyword>
<evidence type="ECO:0000256" key="2">
    <source>
        <dbReference type="ARBA" id="ARBA00022670"/>
    </source>
</evidence>
<dbReference type="OrthoDB" id="424753at2759"/>
<dbReference type="RefSeq" id="XP_038073620.1">
    <property type="nucleotide sequence ID" value="XM_038217692.1"/>
</dbReference>
<proteinExistence type="inferred from homology"/>
<evidence type="ECO:0000256" key="3">
    <source>
        <dbReference type="ARBA" id="ARBA00022801"/>
    </source>
</evidence>
<dbReference type="SMART" id="SM00230">
    <property type="entry name" value="CysPc"/>
    <property type="match status" value="1"/>
</dbReference>
<dbReference type="EnsemblMetazoa" id="XM_038217692.1">
    <property type="protein sequence ID" value="XP_038073620.1"/>
    <property type="gene ID" value="LOC119741798"/>
</dbReference>
<dbReference type="CDD" id="cd00214">
    <property type="entry name" value="Calpain_III"/>
    <property type="match status" value="1"/>
</dbReference>
<dbReference type="PANTHER" id="PTHR10183:SF433">
    <property type="entry name" value="CALPAIN-A-RELATED"/>
    <property type="match status" value="1"/>
</dbReference>
<dbReference type="Pfam" id="PF01067">
    <property type="entry name" value="Calpain_III"/>
    <property type="match status" value="1"/>
</dbReference>
<organism evidence="9 10">
    <name type="scientific">Patiria miniata</name>
    <name type="common">Bat star</name>
    <name type="synonym">Asterina miniata</name>
    <dbReference type="NCBI Taxonomy" id="46514"/>
    <lineage>
        <taxon>Eukaryota</taxon>
        <taxon>Metazoa</taxon>
        <taxon>Echinodermata</taxon>
        <taxon>Eleutherozoa</taxon>
        <taxon>Asterozoa</taxon>
        <taxon>Asteroidea</taxon>
        <taxon>Valvatacea</taxon>
        <taxon>Valvatida</taxon>
        <taxon>Asterinidae</taxon>
        <taxon>Patiria</taxon>
    </lineage>
</organism>
<dbReference type="GeneID" id="119741798"/>
<dbReference type="PROSITE" id="PS50203">
    <property type="entry name" value="CALPAIN_CAT"/>
    <property type="match status" value="1"/>
</dbReference>
<protein>
    <submittedName>
        <fullName evidence="9">Uncharacterized protein</fullName>
    </submittedName>
</protein>
<feature type="active site" evidence="5">
    <location>
        <position position="231"/>
    </location>
</feature>
<evidence type="ECO:0000313" key="9">
    <source>
        <dbReference type="EnsemblMetazoa" id="XP_038073620.1"/>
    </source>
</evidence>
<dbReference type="SUPFAM" id="SSF54001">
    <property type="entry name" value="Cysteine proteinases"/>
    <property type="match status" value="1"/>
</dbReference>
<dbReference type="InterPro" id="IPR002048">
    <property type="entry name" value="EF_hand_dom"/>
</dbReference>
<comment type="similarity">
    <text evidence="1">Belongs to the peptidase C2 family.</text>
</comment>
<keyword evidence="10" id="KW-1185">Reference proteome</keyword>